<dbReference type="AlphaFoldDB" id="A0A6C0ITJ6"/>
<accession>A0A6C0ITJ6</accession>
<evidence type="ECO:0000256" key="1">
    <source>
        <dbReference type="SAM" id="Coils"/>
    </source>
</evidence>
<organism evidence="2">
    <name type="scientific">viral metagenome</name>
    <dbReference type="NCBI Taxonomy" id="1070528"/>
    <lineage>
        <taxon>unclassified sequences</taxon>
        <taxon>metagenomes</taxon>
        <taxon>organismal metagenomes</taxon>
    </lineage>
</organism>
<feature type="coiled-coil region" evidence="1">
    <location>
        <begin position="33"/>
        <end position="98"/>
    </location>
</feature>
<evidence type="ECO:0000313" key="2">
    <source>
        <dbReference type="EMBL" id="QHT96581.1"/>
    </source>
</evidence>
<name>A0A6C0ITJ6_9ZZZZ</name>
<proteinExistence type="predicted"/>
<protein>
    <submittedName>
        <fullName evidence="2">Uncharacterized protein</fullName>
    </submittedName>
</protein>
<dbReference type="GO" id="GO:0046782">
    <property type="term" value="P:regulation of viral transcription"/>
    <property type="evidence" value="ECO:0007669"/>
    <property type="project" value="InterPro"/>
</dbReference>
<dbReference type="InterPro" id="IPR007031">
    <property type="entry name" value="Poxvirus_VLTF3"/>
</dbReference>
<dbReference type="Pfam" id="PF04947">
    <property type="entry name" value="Pox_VLTF3"/>
    <property type="match status" value="1"/>
</dbReference>
<dbReference type="EMBL" id="MN740259">
    <property type="protein sequence ID" value="QHT96581.1"/>
    <property type="molecule type" value="Genomic_DNA"/>
</dbReference>
<sequence length="383" mass="45817">MSNFKIKKNKKEKLEYRDSTTLDKKHKEHSIIFKEEKDNLPNKIETLEKLEEELNIINSTKSSYNKEDDELNKFLEQKAMLLNNIDTLKSEIESIKENQDELDYYDKTGEIICSYYMIRDEKKNEFAETKNIIDYFNNKKSNVDNVEISRTKLFDQYCQRVDGVRTLKDDGSNRIKYCLDCKIEKILDIGESSYVCPDCGDSEEVILDEDRQIKEYSPYKRINHFKEWINQFQAKESTEIQEPIFLDVINEINKNRIKDLTKLDRDKMKQILKKLGYNNLYEHIPYIINKLSGLEAPNINRHIEMKFIDMFTKIQEPWEIFKPSGRKNFLSYSYVLHKFCQLLELDHLLISFPLLKSVRNLKEQEQVWENICKVLKWEFISSI</sequence>
<keyword evidence="1" id="KW-0175">Coiled coil</keyword>
<reference evidence="2" key="1">
    <citation type="journal article" date="2020" name="Nature">
        <title>Giant virus diversity and host interactions through global metagenomics.</title>
        <authorList>
            <person name="Schulz F."/>
            <person name="Roux S."/>
            <person name="Paez-Espino D."/>
            <person name="Jungbluth S."/>
            <person name="Walsh D.A."/>
            <person name="Denef V.J."/>
            <person name="McMahon K.D."/>
            <person name="Konstantinidis K.T."/>
            <person name="Eloe-Fadrosh E.A."/>
            <person name="Kyrpides N.C."/>
            <person name="Woyke T."/>
        </authorList>
    </citation>
    <scope>NUCLEOTIDE SEQUENCE</scope>
    <source>
        <strain evidence="2">GVMAG-M-3300024302-11</strain>
    </source>
</reference>